<dbReference type="Gene3D" id="4.10.240.10">
    <property type="entry name" value="Zn(2)-C6 fungal-type DNA-binding domain"/>
    <property type="match status" value="1"/>
</dbReference>
<evidence type="ECO:0000256" key="3">
    <source>
        <dbReference type="ARBA" id="ARBA00022833"/>
    </source>
</evidence>
<evidence type="ECO:0000313" key="10">
    <source>
        <dbReference type="EMBL" id="KAI1512192.1"/>
    </source>
</evidence>
<evidence type="ECO:0000256" key="1">
    <source>
        <dbReference type="ARBA" id="ARBA00004123"/>
    </source>
</evidence>
<dbReference type="SMART" id="SM00066">
    <property type="entry name" value="GAL4"/>
    <property type="match status" value="1"/>
</dbReference>
<proteinExistence type="predicted"/>
<dbReference type="GO" id="GO:0045944">
    <property type="term" value="P:positive regulation of transcription by RNA polymerase II"/>
    <property type="evidence" value="ECO:0007669"/>
    <property type="project" value="TreeGrafter"/>
</dbReference>
<name>A0A922N9M2_9PLEO</name>
<dbReference type="InterPro" id="IPR036864">
    <property type="entry name" value="Zn2-C6_fun-type_DNA-bd_sf"/>
</dbReference>
<reference evidence="11" key="1">
    <citation type="journal article" date="2022" name="Microb. Genom.">
        <title>A global pangenome for the wheat fungal pathogen Pyrenophora tritici-repentis and prediction of effector protein structural homology.</title>
        <authorList>
            <person name="Moolhuijzen P.M."/>
            <person name="See P.T."/>
            <person name="Shi G."/>
            <person name="Powell H.R."/>
            <person name="Cockram J."/>
            <person name="Jorgensen L.N."/>
            <person name="Benslimane H."/>
            <person name="Strelkov S.E."/>
            <person name="Turner J."/>
            <person name="Liu Z."/>
            <person name="Moffat C.S."/>
        </authorList>
    </citation>
    <scope>NUCLEOTIDE SEQUENCE [LARGE SCALE GENOMIC DNA]</scope>
</reference>
<keyword evidence="5" id="KW-0238">DNA-binding</keyword>
<dbReference type="PANTHER" id="PTHR47782:SF12">
    <property type="entry name" value="ZN(II)2CYS6 TRANSCRIPTION FACTOR (EUROFUNG)"/>
    <property type="match status" value="1"/>
</dbReference>
<gene>
    <name evidence="10" type="ORF">Ptr86124_009032</name>
</gene>
<feature type="domain" description="Zn(2)-C6 fungal-type" evidence="9">
    <location>
        <begin position="28"/>
        <end position="58"/>
    </location>
</feature>
<evidence type="ECO:0000256" key="4">
    <source>
        <dbReference type="ARBA" id="ARBA00023015"/>
    </source>
</evidence>
<dbReference type="InterPro" id="IPR052202">
    <property type="entry name" value="Yeast_MetPath_Reg"/>
</dbReference>
<evidence type="ECO:0000256" key="7">
    <source>
        <dbReference type="ARBA" id="ARBA00023242"/>
    </source>
</evidence>
<comment type="subcellular location">
    <subcellularLocation>
        <location evidence="1">Nucleus</location>
    </subcellularLocation>
</comment>
<evidence type="ECO:0000259" key="9">
    <source>
        <dbReference type="PROSITE" id="PS50048"/>
    </source>
</evidence>
<keyword evidence="6" id="KW-0804">Transcription</keyword>
<dbReference type="Pfam" id="PF00172">
    <property type="entry name" value="Zn_clus"/>
    <property type="match status" value="1"/>
</dbReference>
<dbReference type="PANTHER" id="PTHR47782">
    <property type="entry name" value="ZN(II)2CYS6 TRANSCRIPTION FACTOR (EUROFUNG)-RELATED"/>
    <property type="match status" value="1"/>
</dbReference>
<organism evidence="10 11">
    <name type="scientific">Pyrenophora tritici-repentis</name>
    <dbReference type="NCBI Taxonomy" id="45151"/>
    <lineage>
        <taxon>Eukaryota</taxon>
        <taxon>Fungi</taxon>
        <taxon>Dikarya</taxon>
        <taxon>Ascomycota</taxon>
        <taxon>Pezizomycotina</taxon>
        <taxon>Dothideomycetes</taxon>
        <taxon>Pleosporomycetidae</taxon>
        <taxon>Pleosporales</taxon>
        <taxon>Pleosporineae</taxon>
        <taxon>Pleosporaceae</taxon>
        <taxon>Pyrenophora</taxon>
    </lineage>
</organism>
<keyword evidence="3" id="KW-0862">Zinc</keyword>
<dbReference type="AlphaFoldDB" id="A0A922N9M2"/>
<dbReference type="GO" id="GO:0043565">
    <property type="term" value="F:sequence-specific DNA binding"/>
    <property type="evidence" value="ECO:0007669"/>
    <property type="project" value="TreeGrafter"/>
</dbReference>
<dbReference type="CDD" id="cd12148">
    <property type="entry name" value="fungal_TF_MHR"/>
    <property type="match status" value="1"/>
</dbReference>
<dbReference type="GO" id="GO:0008270">
    <property type="term" value="F:zinc ion binding"/>
    <property type="evidence" value="ECO:0007669"/>
    <property type="project" value="InterPro"/>
</dbReference>
<dbReference type="GO" id="GO:0005634">
    <property type="term" value="C:nucleus"/>
    <property type="evidence" value="ECO:0007669"/>
    <property type="project" value="UniProtKB-SubCell"/>
</dbReference>
<dbReference type="GO" id="GO:0000981">
    <property type="term" value="F:DNA-binding transcription factor activity, RNA polymerase II-specific"/>
    <property type="evidence" value="ECO:0007669"/>
    <property type="project" value="InterPro"/>
</dbReference>
<dbReference type="EMBL" id="NRDI02000012">
    <property type="protein sequence ID" value="KAI1512192.1"/>
    <property type="molecule type" value="Genomic_DNA"/>
</dbReference>
<evidence type="ECO:0000256" key="8">
    <source>
        <dbReference type="SAM" id="MobiDB-lite"/>
    </source>
</evidence>
<evidence type="ECO:0000256" key="5">
    <source>
        <dbReference type="ARBA" id="ARBA00023125"/>
    </source>
</evidence>
<dbReference type="Proteomes" id="UP000249757">
    <property type="component" value="Unassembled WGS sequence"/>
</dbReference>
<dbReference type="PROSITE" id="PS00463">
    <property type="entry name" value="ZN2_CY6_FUNGAL_1"/>
    <property type="match status" value="1"/>
</dbReference>
<dbReference type="InterPro" id="IPR001138">
    <property type="entry name" value="Zn2Cys6_DnaBD"/>
</dbReference>
<comment type="caution">
    <text evidence="10">The sequence shown here is derived from an EMBL/GenBank/DDBJ whole genome shotgun (WGS) entry which is preliminary data.</text>
</comment>
<keyword evidence="7" id="KW-0539">Nucleus</keyword>
<dbReference type="SUPFAM" id="SSF57701">
    <property type="entry name" value="Zn2/Cys6 DNA-binding domain"/>
    <property type="match status" value="1"/>
</dbReference>
<evidence type="ECO:0000313" key="11">
    <source>
        <dbReference type="Proteomes" id="UP000249757"/>
    </source>
</evidence>
<keyword evidence="2" id="KW-0479">Metal-binding</keyword>
<dbReference type="CDD" id="cd00067">
    <property type="entry name" value="GAL4"/>
    <property type="match status" value="1"/>
</dbReference>
<feature type="region of interest" description="Disordered" evidence="8">
    <location>
        <begin position="562"/>
        <end position="594"/>
    </location>
</feature>
<sequence>MSAAPSKASMAMAMPMLDVEALVQSLPACKRCRECRRGCDTLLPKCRQCTKAGVECMFYDHGRNQLLPRSYISELVDRVRRLSGGPSPPNSGSLVENGTFGAIKSDSLESDSPRHEHHFAEAGNSYRYLGAESCLLKSPRLHAATNVRGEQTDDEFDEWQFMNKDSTDKQYELVQLYLEIIQPIYPILDASQRYLGPELPSDLTSTEKFSLYMIYSIACYVLPNTGKKQPHSQGWNPSGRLAYHQANSIRYRSLATQYFADAMEHLEVATLEPNIDTIRSVLLLAINSSFDPMSGNIGQQVALAGRLAFDLESKGALQELEPHDVELLHAMHMTIFSLENQIASTLDRPALFPEPETELCFDKNKPAEYLCSLYRMQNRFRKGDEIAKENVKKLLPLFDERDELLPAIRITLHMTHLLLNPCWGSAWHVLEAVVSFGGIHVFVTPHWVYRAGTVLIQNIPAIFGGNLIQLYSNALLVLELSSWKWPSSAALSASLVDLMQHMKTKYRPDWSDKLQQGDEDASDTQVSMLAFSDIMEGCMLRRFGSESGLYNMCIVPSRPAGATSFPDPGSDEGFHSELPPRGTTGTSGPRKKLPMDQLAMEVRDLREFDWGCSC</sequence>
<dbReference type="PROSITE" id="PS50048">
    <property type="entry name" value="ZN2_CY6_FUNGAL_2"/>
    <property type="match status" value="1"/>
</dbReference>
<dbReference type="OrthoDB" id="25921at2759"/>
<accession>A0A922N9M2</accession>
<protein>
    <submittedName>
        <fullName evidence="10">Fungal Zn binuclear cluster domain containing protein</fullName>
    </submittedName>
</protein>
<evidence type="ECO:0000256" key="6">
    <source>
        <dbReference type="ARBA" id="ARBA00023163"/>
    </source>
</evidence>
<evidence type="ECO:0000256" key="2">
    <source>
        <dbReference type="ARBA" id="ARBA00022723"/>
    </source>
</evidence>
<keyword evidence="4" id="KW-0805">Transcription regulation</keyword>
<keyword evidence="11" id="KW-1185">Reference proteome</keyword>